<dbReference type="SUPFAM" id="SSF160996">
    <property type="entry name" value="HI0933 insert domain-like"/>
    <property type="match status" value="1"/>
</dbReference>
<dbReference type="InterPro" id="IPR004792">
    <property type="entry name" value="BaiN-like"/>
</dbReference>
<dbReference type="NCBIfam" id="TIGR03862">
    <property type="entry name" value="flavo_PP4765"/>
    <property type="match status" value="1"/>
</dbReference>
<dbReference type="InterPro" id="IPR055178">
    <property type="entry name" value="RsdA/BaiN/AoA(So)-like_dom"/>
</dbReference>
<dbReference type="Gene3D" id="3.50.50.60">
    <property type="entry name" value="FAD/NAD(P)-binding domain"/>
    <property type="match status" value="1"/>
</dbReference>
<protein>
    <submittedName>
        <fullName evidence="6">NAD(FAD)-utilizing dehydrogenase</fullName>
    </submittedName>
</protein>
<gene>
    <name evidence="6" type="ORF">A1355_02000</name>
</gene>
<dbReference type="InterPro" id="IPR036188">
    <property type="entry name" value="FAD/NAD-bd_sf"/>
</dbReference>
<feature type="domain" description="RsdA/BaiN/AoA(So)-like insert" evidence="5">
    <location>
        <begin position="192"/>
        <end position="348"/>
    </location>
</feature>
<dbReference type="PANTHER" id="PTHR42887:SF1">
    <property type="entry name" value="BLR3961 PROTEIN"/>
    <property type="match status" value="1"/>
</dbReference>
<dbReference type="NCBIfam" id="TIGR00275">
    <property type="entry name" value="aminoacetone oxidase family FAD-binding enzyme"/>
    <property type="match status" value="1"/>
</dbReference>
<dbReference type="Pfam" id="PF03486">
    <property type="entry name" value="HI0933_like"/>
    <property type="match status" value="1"/>
</dbReference>
<proteinExistence type="predicted"/>
<dbReference type="AlphaFoldDB" id="A0A177NXW8"/>
<evidence type="ECO:0000259" key="4">
    <source>
        <dbReference type="Pfam" id="PF03486"/>
    </source>
</evidence>
<keyword evidence="2" id="KW-0285">Flavoprotein</keyword>
<reference evidence="7" key="1">
    <citation type="submission" date="2016-03" db="EMBL/GenBank/DDBJ databases">
        <authorList>
            <person name="Heylen K."/>
            <person name="De Vos P."/>
            <person name="Vekeman B."/>
        </authorList>
    </citation>
    <scope>NUCLEOTIDE SEQUENCE [LARGE SCALE GENOMIC DNA]</scope>
    <source>
        <strain evidence="7">R-45383</strain>
    </source>
</reference>
<evidence type="ECO:0000256" key="2">
    <source>
        <dbReference type="ARBA" id="ARBA00022630"/>
    </source>
</evidence>
<accession>A0A177NXW8</accession>
<organism evidence="6 7">
    <name type="scientific">Methylomonas koyamae</name>
    <dbReference type="NCBI Taxonomy" id="702114"/>
    <lineage>
        <taxon>Bacteria</taxon>
        <taxon>Pseudomonadati</taxon>
        <taxon>Pseudomonadota</taxon>
        <taxon>Gammaproteobacteria</taxon>
        <taxon>Methylococcales</taxon>
        <taxon>Methylococcaceae</taxon>
        <taxon>Methylomonas</taxon>
    </lineage>
</organism>
<dbReference type="InterPro" id="IPR057661">
    <property type="entry name" value="RsdA/BaiN/AoA(So)_Rossmann"/>
</dbReference>
<sequence length="409" mass="43558">MDSSPTVAIVGAGPAGLMAAEVLAQAGAAVTVYDAMPSAGRKFLMAGKGGLNITHVEGFESFLSRYGARSHALAGFIHDFSPEILRHWAAELGIATFVGSSGRVFPNEMKAAPLLRAWLHRLRGSGVKFRMRHRWLGWTDQRLRFASPDGEKLIETDALVLALGGASWPQLGSDGAWTQPLAERGVTISPWQPANCGFETGWSDYFRERFAGEPLKSVALTFVGNDGLECRRLGEMMIADYGLEGGLIYTLSAPIRQQIAANAAAVVHLDLLPGLTVEEAGQRAGQARGKMSLSNHLRKRLGLGGVKMALLREVLSAAEINDPHRLAIAAKALPIRLSVARPLAEAISSAGGIDFAELDQGLMLRRLPGVFAAGEMLDWEAPTGGYLLTACLATGRAAGLGAATWLQAR</sequence>
<name>A0A177NXW8_9GAMM</name>
<dbReference type="Gene3D" id="2.40.30.10">
    <property type="entry name" value="Translation factors"/>
    <property type="match status" value="1"/>
</dbReference>
<dbReference type="InterPro" id="IPR023166">
    <property type="entry name" value="BaiN-like_dom_sf"/>
</dbReference>
<dbReference type="SUPFAM" id="SSF51905">
    <property type="entry name" value="FAD/NAD(P)-binding domain"/>
    <property type="match status" value="1"/>
</dbReference>
<dbReference type="Pfam" id="PF22780">
    <property type="entry name" value="HI0933_like_1st"/>
    <property type="match status" value="1"/>
</dbReference>
<comment type="cofactor">
    <cofactor evidence="1">
        <name>FAD</name>
        <dbReference type="ChEBI" id="CHEBI:57692"/>
    </cofactor>
</comment>
<dbReference type="EMBL" id="LUUK01000078">
    <property type="protein sequence ID" value="OAI22484.1"/>
    <property type="molecule type" value="Genomic_DNA"/>
</dbReference>
<evidence type="ECO:0000259" key="5">
    <source>
        <dbReference type="Pfam" id="PF22780"/>
    </source>
</evidence>
<dbReference type="STRING" id="702114.A1355_02000"/>
<keyword evidence="7" id="KW-1185">Reference proteome</keyword>
<evidence type="ECO:0000256" key="1">
    <source>
        <dbReference type="ARBA" id="ARBA00001974"/>
    </source>
</evidence>
<dbReference type="PANTHER" id="PTHR42887">
    <property type="entry name" value="OS12G0638800 PROTEIN"/>
    <property type="match status" value="1"/>
</dbReference>
<keyword evidence="3" id="KW-0274">FAD</keyword>
<evidence type="ECO:0000256" key="3">
    <source>
        <dbReference type="ARBA" id="ARBA00022827"/>
    </source>
</evidence>
<dbReference type="Proteomes" id="UP000077628">
    <property type="component" value="Unassembled WGS sequence"/>
</dbReference>
<evidence type="ECO:0000313" key="7">
    <source>
        <dbReference type="Proteomes" id="UP000077628"/>
    </source>
</evidence>
<feature type="domain" description="RsdA/BaiN/AoA(So)-like Rossmann fold-like" evidence="4">
    <location>
        <begin position="6"/>
        <end position="399"/>
    </location>
</feature>
<dbReference type="Gene3D" id="1.10.8.260">
    <property type="entry name" value="HI0933 insert domain-like"/>
    <property type="match status" value="1"/>
</dbReference>
<dbReference type="PRINTS" id="PR00419">
    <property type="entry name" value="ADXRDTASE"/>
</dbReference>
<evidence type="ECO:0000313" key="6">
    <source>
        <dbReference type="EMBL" id="OAI22484.1"/>
    </source>
</evidence>
<dbReference type="InterPro" id="IPR022460">
    <property type="entry name" value="Flavoprotein_PP4765"/>
</dbReference>
<comment type="caution">
    <text evidence="6">The sequence shown here is derived from an EMBL/GenBank/DDBJ whole genome shotgun (WGS) entry which is preliminary data.</text>
</comment>